<dbReference type="AlphaFoldDB" id="A0A8D8LN63"/>
<proteinExistence type="predicted"/>
<protein>
    <submittedName>
        <fullName evidence="1">Uncharacterized protein</fullName>
    </submittedName>
</protein>
<name>A0A8D8LN63_9HEMI</name>
<accession>A0A8D8LN63</accession>
<organism evidence="1">
    <name type="scientific">Cacopsylla melanoneura</name>
    <dbReference type="NCBI Taxonomy" id="428564"/>
    <lineage>
        <taxon>Eukaryota</taxon>
        <taxon>Metazoa</taxon>
        <taxon>Ecdysozoa</taxon>
        <taxon>Arthropoda</taxon>
        <taxon>Hexapoda</taxon>
        <taxon>Insecta</taxon>
        <taxon>Pterygota</taxon>
        <taxon>Neoptera</taxon>
        <taxon>Paraneoptera</taxon>
        <taxon>Hemiptera</taxon>
        <taxon>Sternorrhyncha</taxon>
        <taxon>Psylloidea</taxon>
        <taxon>Psyllidae</taxon>
        <taxon>Psyllinae</taxon>
        <taxon>Cacopsylla</taxon>
    </lineage>
</organism>
<evidence type="ECO:0000313" key="1">
    <source>
        <dbReference type="EMBL" id="CAG6612990.1"/>
    </source>
</evidence>
<sequence>MSQKSFPVPPNSEWLESFQFCLFPRTGKAHGLMANLLMVLESRFDPPDVAFLFMNPHFYFSYLINTSTYPLARFCRFLGPIMAVFGGVHESRKDKFIRV</sequence>
<dbReference type="EMBL" id="HBUF01026202">
    <property type="protein sequence ID" value="CAG6612991.1"/>
    <property type="molecule type" value="Transcribed_RNA"/>
</dbReference>
<reference evidence="1" key="1">
    <citation type="submission" date="2021-05" db="EMBL/GenBank/DDBJ databases">
        <authorList>
            <person name="Alioto T."/>
            <person name="Alioto T."/>
            <person name="Gomez Garrido J."/>
        </authorList>
    </citation>
    <scope>NUCLEOTIDE SEQUENCE</scope>
</reference>
<dbReference type="EMBL" id="HBUF01026201">
    <property type="protein sequence ID" value="CAG6612990.1"/>
    <property type="molecule type" value="Transcribed_RNA"/>
</dbReference>